<proteinExistence type="predicted"/>
<feature type="signal peptide" evidence="1">
    <location>
        <begin position="1"/>
        <end position="19"/>
    </location>
</feature>
<dbReference type="EMBL" id="JAUEPS010000017">
    <property type="protein sequence ID" value="KAK0458642.1"/>
    <property type="molecule type" value="Genomic_DNA"/>
</dbReference>
<evidence type="ECO:0000313" key="3">
    <source>
        <dbReference type="Proteomes" id="UP001175211"/>
    </source>
</evidence>
<evidence type="ECO:0000313" key="2">
    <source>
        <dbReference type="EMBL" id="KAK0458642.1"/>
    </source>
</evidence>
<keyword evidence="3" id="KW-1185">Reference proteome</keyword>
<evidence type="ECO:0008006" key="4">
    <source>
        <dbReference type="Google" id="ProtNLM"/>
    </source>
</evidence>
<evidence type="ECO:0000256" key="1">
    <source>
        <dbReference type="SAM" id="SignalP"/>
    </source>
</evidence>
<sequence>MGTIWTLLVSTVCVSPALQHSRALYFGRQRRDFFLFPPSRPVYTDQWISGFDRCIRIHILSFIMYSSSKREHDICVHTDIGERSVNFG</sequence>
<keyword evidence="1" id="KW-0732">Signal</keyword>
<accession>A0AA39N5G9</accession>
<gene>
    <name evidence="2" type="ORF">EV420DRAFT_369023</name>
</gene>
<feature type="chain" id="PRO_5041332500" description="Secreted protein" evidence="1">
    <location>
        <begin position="20"/>
        <end position="88"/>
    </location>
</feature>
<dbReference type="RefSeq" id="XP_060330912.1">
    <property type="nucleotide sequence ID" value="XM_060481873.1"/>
</dbReference>
<dbReference type="Proteomes" id="UP001175211">
    <property type="component" value="Unassembled WGS sequence"/>
</dbReference>
<organism evidence="2 3">
    <name type="scientific">Armillaria tabescens</name>
    <name type="common">Ringless honey mushroom</name>
    <name type="synonym">Agaricus tabescens</name>
    <dbReference type="NCBI Taxonomy" id="1929756"/>
    <lineage>
        <taxon>Eukaryota</taxon>
        <taxon>Fungi</taxon>
        <taxon>Dikarya</taxon>
        <taxon>Basidiomycota</taxon>
        <taxon>Agaricomycotina</taxon>
        <taxon>Agaricomycetes</taxon>
        <taxon>Agaricomycetidae</taxon>
        <taxon>Agaricales</taxon>
        <taxon>Marasmiineae</taxon>
        <taxon>Physalacriaceae</taxon>
        <taxon>Desarmillaria</taxon>
    </lineage>
</organism>
<dbReference type="GeneID" id="85365421"/>
<comment type="caution">
    <text evidence="2">The sequence shown here is derived from an EMBL/GenBank/DDBJ whole genome shotgun (WGS) entry which is preliminary data.</text>
</comment>
<name>A0AA39N5G9_ARMTA</name>
<reference evidence="2" key="1">
    <citation type="submission" date="2023-06" db="EMBL/GenBank/DDBJ databases">
        <authorList>
            <consortium name="Lawrence Berkeley National Laboratory"/>
            <person name="Ahrendt S."/>
            <person name="Sahu N."/>
            <person name="Indic B."/>
            <person name="Wong-Bajracharya J."/>
            <person name="Merenyi Z."/>
            <person name="Ke H.-M."/>
            <person name="Monk M."/>
            <person name="Kocsube S."/>
            <person name="Drula E."/>
            <person name="Lipzen A."/>
            <person name="Balint B."/>
            <person name="Henrissat B."/>
            <person name="Andreopoulos B."/>
            <person name="Martin F.M."/>
            <person name="Harder C.B."/>
            <person name="Rigling D."/>
            <person name="Ford K.L."/>
            <person name="Foster G.D."/>
            <person name="Pangilinan J."/>
            <person name="Papanicolaou A."/>
            <person name="Barry K."/>
            <person name="LaButti K."/>
            <person name="Viragh M."/>
            <person name="Koriabine M."/>
            <person name="Yan M."/>
            <person name="Riley R."/>
            <person name="Champramary S."/>
            <person name="Plett K.L."/>
            <person name="Tsai I.J."/>
            <person name="Slot J."/>
            <person name="Sipos G."/>
            <person name="Plett J."/>
            <person name="Nagy L.G."/>
            <person name="Grigoriev I.V."/>
        </authorList>
    </citation>
    <scope>NUCLEOTIDE SEQUENCE</scope>
    <source>
        <strain evidence="2">CCBAS 213</strain>
    </source>
</reference>
<protein>
    <recommendedName>
        <fullName evidence="4">Secreted protein</fullName>
    </recommendedName>
</protein>
<dbReference type="AlphaFoldDB" id="A0AA39N5G9"/>